<reference evidence="2" key="1">
    <citation type="journal article" date="2021" name="Sci. Adv.">
        <title>The American lobster genome reveals insights on longevity, neural, and immune adaptations.</title>
        <authorList>
            <person name="Polinski J.M."/>
            <person name="Zimin A.V."/>
            <person name="Clark K.F."/>
            <person name="Kohn A.B."/>
            <person name="Sadowski N."/>
            <person name="Timp W."/>
            <person name="Ptitsyn A."/>
            <person name="Khanna P."/>
            <person name="Romanova D.Y."/>
            <person name="Williams P."/>
            <person name="Greenwood S.J."/>
            <person name="Moroz L.L."/>
            <person name="Walt D.R."/>
            <person name="Bodnar A.G."/>
        </authorList>
    </citation>
    <scope>NUCLEOTIDE SEQUENCE</scope>
    <source>
        <strain evidence="2">GMGI-L3</strain>
    </source>
</reference>
<dbReference type="EMBL" id="JAHLQT010001055">
    <property type="protein sequence ID" value="KAG7177926.1"/>
    <property type="molecule type" value="Genomic_DNA"/>
</dbReference>
<comment type="caution">
    <text evidence="2">The sequence shown here is derived from an EMBL/GenBank/DDBJ whole genome shotgun (WGS) entry which is preliminary data.</text>
</comment>
<protein>
    <submittedName>
        <fullName evidence="2">Uncharacterized protein</fullName>
    </submittedName>
</protein>
<evidence type="ECO:0000313" key="2">
    <source>
        <dbReference type="EMBL" id="KAG7177926.1"/>
    </source>
</evidence>
<organism evidence="2 3">
    <name type="scientific">Homarus americanus</name>
    <name type="common">American lobster</name>
    <dbReference type="NCBI Taxonomy" id="6706"/>
    <lineage>
        <taxon>Eukaryota</taxon>
        <taxon>Metazoa</taxon>
        <taxon>Ecdysozoa</taxon>
        <taxon>Arthropoda</taxon>
        <taxon>Crustacea</taxon>
        <taxon>Multicrustacea</taxon>
        <taxon>Malacostraca</taxon>
        <taxon>Eumalacostraca</taxon>
        <taxon>Eucarida</taxon>
        <taxon>Decapoda</taxon>
        <taxon>Pleocyemata</taxon>
        <taxon>Astacidea</taxon>
        <taxon>Nephropoidea</taxon>
        <taxon>Nephropidae</taxon>
        <taxon>Homarus</taxon>
    </lineage>
</organism>
<gene>
    <name evidence="2" type="ORF">Hamer_G024361</name>
</gene>
<evidence type="ECO:0000256" key="1">
    <source>
        <dbReference type="SAM" id="MobiDB-lite"/>
    </source>
</evidence>
<accession>A0A8J5NGR2</accession>
<dbReference type="AlphaFoldDB" id="A0A8J5NGR2"/>
<evidence type="ECO:0000313" key="3">
    <source>
        <dbReference type="Proteomes" id="UP000747542"/>
    </source>
</evidence>
<name>A0A8J5NGR2_HOMAM</name>
<feature type="region of interest" description="Disordered" evidence="1">
    <location>
        <begin position="24"/>
        <end position="45"/>
    </location>
</feature>
<keyword evidence="3" id="KW-1185">Reference proteome</keyword>
<sequence length="136" mass="14880">MLRACGGGAKVMVVVGVVRLCRGSSSSSSGMYQGHPKNGSWSRRSSQGGINCVFRCVSTVLALVRSTPFVSPFRQRGYDQRRLPLRHTTLPVCGLVTVTPLWCIYGSSWVLPYNEVYNNHTVRCSGRGGQRGSELK</sequence>
<dbReference type="Proteomes" id="UP000747542">
    <property type="component" value="Unassembled WGS sequence"/>
</dbReference>
<proteinExistence type="predicted"/>